<dbReference type="RefSeq" id="WP_073281920.1">
    <property type="nucleotide sequence ID" value="NZ_FRAS01000003.1"/>
</dbReference>
<proteinExistence type="predicted"/>
<accession>A0A1M6T9M6</accession>
<name>A0A1M6T9M6_9BACT</name>
<evidence type="ECO:0000313" key="1">
    <source>
        <dbReference type="EMBL" id="SHK53448.1"/>
    </source>
</evidence>
<protein>
    <submittedName>
        <fullName evidence="1">Unsaturated rhamnogalacturonyl hydrolase</fullName>
    </submittedName>
</protein>
<reference evidence="2" key="1">
    <citation type="submission" date="2016-11" db="EMBL/GenBank/DDBJ databases">
        <authorList>
            <person name="Varghese N."/>
            <person name="Submissions S."/>
        </authorList>
    </citation>
    <scope>NUCLEOTIDE SEQUENCE [LARGE SCALE GENOMIC DNA]</scope>
    <source>
        <strain evidence="2">DSM 18569</strain>
    </source>
</reference>
<dbReference type="AlphaFoldDB" id="A0A1M6T9M6"/>
<sequence length="59" mass="6292">MPEPTGLLTLNGTVCVGGLGGTPYRDGSYEYYLSEPLQPNDFKGVGPFIMAGLELDLVK</sequence>
<evidence type="ECO:0000313" key="2">
    <source>
        <dbReference type="Proteomes" id="UP000183947"/>
    </source>
</evidence>
<dbReference type="OrthoDB" id="7794186at2"/>
<dbReference type="GO" id="GO:0005975">
    <property type="term" value="P:carbohydrate metabolic process"/>
    <property type="evidence" value="ECO:0007669"/>
    <property type="project" value="InterPro"/>
</dbReference>
<dbReference type="GO" id="GO:0016787">
    <property type="term" value="F:hydrolase activity"/>
    <property type="evidence" value="ECO:0007669"/>
    <property type="project" value="UniProtKB-KW"/>
</dbReference>
<dbReference type="InterPro" id="IPR012341">
    <property type="entry name" value="6hp_glycosidase-like_sf"/>
</dbReference>
<dbReference type="STRING" id="1121959.SAMN02746009_01118"/>
<dbReference type="EMBL" id="FRAS01000003">
    <property type="protein sequence ID" value="SHK53448.1"/>
    <property type="molecule type" value="Genomic_DNA"/>
</dbReference>
<keyword evidence="2" id="KW-1185">Reference proteome</keyword>
<gene>
    <name evidence="1" type="ORF">SAMN02746009_01118</name>
</gene>
<dbReference type="Proteomes" id="UP000183947">
    <property type="component" value="Unassembled WGS sequence"/>
</dbReference>
<keyword evidence="1" id="KW-0378">Hydrolase</keyword>
<organism evidence="1 2">
    <name type="scientific">Hymenobacter psychrotolerans DSM 18569</name>
    <dbReference type="NCBI Taxonomy" id="1121959"/>
    <lineage>
        <taxon>Bacteria</taxon>
        <taxon>Pseudomonadati</taxon>
        <taxon>Bacteroidota</taxon>
        <taxon>Cytophagia</taxon>
        <taxon>Cytophagales</taxon>
        <taxon>Hymenobacteraceae</taxon>
        <taxon>Hymenobacter</taxon>
    </lineage>
</organism>
<dbReference type="Gene3D" id="1.50.10.10">
    <property type="match status" value="1"/>
</dbReference>